<keyword evidence="5" id="KW-0676">Redox-active center</keyword>
<keyword evidence="2 7" id="KW-0732">Signal</keyword>
<dbReference type="Gene3D" id="1.10.4030.10">
    <property type="entry name" value="Porin chaperone SurA, peptide-binding domain"/>
    <property type="match status" value="1"/>
</dbReference>
<dbReference type="Proteomes" id="UP001162734">
    <property type="component" value="Chromosome"/>
</dbReference>
<dbReference type="InterPro" id="IPR027304">
    <property type="entry name" value="Trigger_fact/SurA_dom_sf"/>
</dbReference>
<dbReference type="PANTHER" id="PTHR13887">
    <property type="entry name" value="GLUTATHIONE S-TRANSFERASE KAPPA"/>
    <property type="match status" value="1"/>
</dbReference>
<evidence type="ECO:0000256" key="7">
    <source>
        <dbReference type="SAM" id="SignalP"/>
    </source>
</evidence>
<evidence type="ECO:0000256" key="5">
    <source>
        <dbReference type="ARBA" id="ARBA00023284"/>
    </source>
</evidence>
<dbReference type="InterPro" id="IPR012336">
    <property type="entry name" value="Thioredoxin-like_fold"/>
</dbReference>
<comment type="similarity">
    <text evidence="1">Belongs to the thioredoxin family. DsbA subfamily.</text>
</comment>
<dbReference type="Gene3D" id="3.40.30.10">
    <property type="entry name" value="Glutaredoxin"/>
    <property type="match status" value="1"/>
</dbReference>
<dbReference type="SUPFAM" id="SSF109998">
    <property type="entry name" value="Triger factor/SurA peptide-binding domain-like"/>
    <property type="match status" value="1"/>
</dbReference>
<reference evidence="10" key="1">
    <citation type="journal article" date="2022" name="Int. J. Syst. Evol. Microbiol.">
        <title>Anaeromyxobacter oryzae sp. nov., Anaeromyxobacter diazotrophicus sp. nov. and Anaeromyxobacter paludicola sp. nov., isolated from paddy soils.</title>
        <authorList>
            <person name="Itoh H."/>
            <person name="Xu Z."/>
            <person name="Mise K."/>
            <person name="Masuda Y."/>
            <person name="Ushijima N."/>
            <person name="Hayakawa C."/>
            <person name="Shiratori Y."/>
            <person name="Senoo K."/>
        </authorList>
    </citation>
    <scope>NUCLEOTIDE SEQUENCE [LARGE SCALE GENOMIC DNA]</scope>
    <source>
        <strain evidence="10">Red630</strain>
    </source>
</reference>
<evidence type="ECO:0000256" key="6">
    <source>
        <dbReference type="SAM" id="MobiDB-lite"/>
    </source>
</evidence>
<dbReference type="InterPro" id="IPR036249">
    <property type="entry name" value="Thioredoxin-like_sf"/>
</dbReference>
<evidence type="ECO:0000256" key="1">
    <source>
        <dbReference type="ARBA" id="ARBA00005791"/>
    </source>
</evidence>
<dbReference type="Pfam" id="PF13462">
    <property type="entry name" value="Thioredoxin_4"/>
    <property type="match status" value="1"/>
</dbReference>
<dbReference type="RefSeq" id="WP_248340955.1">
    <property type="nucleotide sequence ID" value="NZ_AP025592.1"/>
</dbReference>
<evidence type="ECO:0000313" key="10">
    <source>
        <dbReference type="Proteomes" id="UP001162734"/>
    </source>
</evidence>
<evidence type="ECO:0000256" key="3">
    <source>
        <dbReference type="ARBA" id="ARBA00023002"/>
    </source>
</evidence>
<dbReference type="PROSITE" id="PS51352">
    <property type="entry name" value="THIOREDOXIN_2"/>
    <property type="match status" value="1"/>
</dbReference>
<organism evidence="9 10">
    <name type="scientific">Anaeromyxobacter paludicola</name>
    <dbReference type="NCBI Taxonomy" id="2918171"/>
    <lineage>
        <taxon>Bacteria</taxon>
        <taxon>Pseudomonadati</taxon>
        <taxon>Myxococcota</taxon>
        <taxon>Myxococcia</taxon>
        <taxon>Myxococcales</taxon>
        <taxon>Cystobacterineae</taxon>
        <taxon>Anaeromyxobacteraceae</taxon>
        <taxon>Anaeromyxobacter</taxon>
    </lineage>
</organism>
<feature type="region of interest" description="Disordered" evidence="6">
    <location>
        <begin position="16"/>
        <end position="45"/>
    </location>
</feature>
<keyword evidence="3" id="KW-0560">Oxidoreductase</keyword>
<feature type="chain" id="PRO_5047047771" evidence="7">
    <location>
        <begin position="19"/>
        <end position="355"/>
    </location>
</feature>
<keyword evidence="4" id="KW-1015">Disulfide bond</keyword>
<dbReference type="SUPFAM" id="SSF52833">
    <property type="entry name" value="Thioredoxin-like"/>
    <property type="match status" value="1"/>
</dbReference>
<feature type="signal peptide" evidence="7">
    <location>
        <begin position="1"/>
        <end position="18"/>
    </location>
</feature>
<dbReference type="EMBL" id="AP025592">
    <property type="protein sequence ID" value="BDG09206.1"/>
    <property type="molecule type" value="Genomic_DNA"/>
</dbReference>
<evidence type="ECO:0000256" key="2">
    <source>
        <dbReference type="ARBA" id="ARBA00022729"/>
    </source>
</evidence>
<dbReference type="PANTHER" id="PTHR13887:SF14">
    <property type="entry name" value="DISULFIDE BOND FORMATION PROTEIN D"/>
    <property type="match status" value="1"/>
</dbReference>
<accession>A0ABM7XBH2</accession>
<feature type="compositionally biased region" description="Low complexity" evidence="6">
    <location>
        <begin position="17"/>
        <end position="29"/>
    </location>
</feature>
<name>A0ABM7XBH2_9BACT</name>
<feature type="domain" description="Thioredoxin" evidence="8">
    <location>
        <begin position="132"/>
        <end position="353"/>
    </location>
</feature>
<dbReference type="InterPro" id="IPR013766">
    <property type="entry name" value="Thioredoxin_domain"/>
</dbReference>
<evidence type="ECO:0000259" key="8">
    <source>
        <dbReference type="PROSITE" id="PS51352"/>
    </source>
</evidence>
<evidence type="ECO:0000256" key="4">
    <source>
        <dbReference type="ARBA" id="ARBA00023157"/>
    </source>
</evidence>
<sequence>MRALFAVLALSAACQSPAKTPAATAPAKTVQSTGQPELDPKAPVAKWNGTTVTAGDLQELVKPEERRMEAEHQEQLYKLRKAGLDSIVNKKLVEEKAKAAGMAPEEFLRKELSSQLTPPTEAELKKVYDQAKAAGQALPEFAQVKPQIEQYLMQQKQQEVLKRYYDKLRADAKVEVLLPPYKPARVEVAAVGPSKGPQGAPITIVEFSDYQCPYCSKAEGTVKQVLAEYGDKVRLVYRDYPLPFHDKAQKAAEAANCAADQGKYWEMHDKLFGQQESLDVAALKKAAGELKLDQGKFDKCLDSGEKAKEVAESKKAGEQAGVSGTPAFFVNGMLLSGALPYESFKTIIDSELKAK</sequence>
<protein>
    <submittedName>
        <fullName evidence="9">Oxidoreductase</fullName>
    </submittedName>
</protein>
<gene>
    <name evidence="9" type="primary">dsbG</name>
    <name evidence="9" type="ORF">AMPC_23190</name>
</gene>
<proteinExistence type="inferred from homology"/>
<keyword evidence="10" id="KW-1185">Reference proteome</keyword>
<evidence type="ECO:0000313" key="9">
    <source>
        <dbReference type="EMBL" id="BDG09206.1"/>
    </source>
</evidence>